<keyword evidence="2" id="KW-1185">Reference proteome</keyword>
<organism evidence="1 2">
    <name type="scientific">Mycena rosella</name>
    <name type="common">Pink bonnet</name>
    <name type="synonym">Agaricus rosellus</name>
    <dbReference type="NCBI Taxonomy" id="1033263"/>
    <lineage>
        <taxon>Eukaryota</taxon>
        <taxon>Fungi</taxon>
        <taxon>Dikarya</taxon>
        <taxon>Basidiomycota</taxon>
        <taxon>Agaricomycotina</taxon>
        <taxon>Agaricomycetes</taxon>
        <taxon>Agaricomycetidae</taxon>
        <taxon>Agaricales</taxon>
        <taxon>Marasmiineae</taxon>
        <taxon>Mycenaceae</taxon>
        <taxon>Mycena</taxon>
    </lineage>
</organism>
<protein>
    <submittedName>
        <fullName evidence="1">Uncharacterized protein</fullName>
    </submittedName>
</protein>
<name>A0AAD7GY27_MYCRO</name>
<reference evidence="1" key="1">
    <citation type="submission" date="2023-03" db="EMBL/GenBank/DDBJ databases">
        <title>Massive genome expansion in bonnet fungi (Mycena s.s.) driven by repeated elements and novel gene families across ecological guilds.</title>
        <authorList>
            <consortium name="Lawrence Berkeley National Laboratory"/>
            <person name="Harder C.B."/>
            <person name="Miyauchi S."/>
            <person name="Viragh M."/>
            <person name="Kuo A."/>
            <person name="Thoen E."/>
            <person name="Andreopoulos B."/>
            <person name="Lu D."/>
            <person name="Skrede I."/>
            <person name="Drula E."/>
            <person name="Henrissat B."/>
            <person name="Morin E."/>
            <person name="Kohler A."/>
            <person name="Barry K."/>
            <person name="LaButti K."/>
            <person name="Morin E."/>
            <person name="Salamov A."/>
            <person name="Lipzen A."/>
            <person name="Mereny Z."/>
            <person name="Hegedus B."/>
            <person name="Baldrian P."/>
            <person name="Stursova M."/>
            <person name="Weitz H."/>
            <person name="Taylor A."/>
            <person name="Grigoriev I.V."/>
            <person name="Nagy L.G."/>
            <person name="Martin F."/>
            <person name="Kauserud H."/>
        </authorList>
    </citation>
    <scope>NUCLEOTIDE SEQUENCE</scope>
    <source>
        <strain evidence="1">CBHHK067</strain>
    </source>
</reference>
<evidence type="ECO:0000313" key="2">
    <source>
        <dbReference type="Proteomes" id="UP001221757"/>
    </source>
</evidence>
<sequence>MAAPFGNVVPLLAAFPPVGAPPLPAGPQPNWANLAGEVAQEAPLLANFNIGAQLQAILGQLNVLNGNINVLANHLDTQVKDFLTAPILYPPGIVLPPVRPMNKTELLKITGPQADLLWAAFGLQPMPPAMPVGQQIACCLDYLGISV</sequence>
<accession>A0AAD7GY27</accession>
<gene>
    <name evidence="1" type="ORF">B0H17DRAFT_1192058</name>
</gene>
<dbReference type="Proteomes" id="UP001221757">
    <property type="component" value="Unassembled WGS sequence"/>
</dbReference>
<dbReference type="AlphaFoldDB" id="A0AAD7GY27"/>
<proteinExistence type="predicted"/>
<comment type="caution">
    <text evidence="1">The sequence shown here is derived from an EMBL/GenBank/DDBJ whole genome shotgun (WGS) entry which is preliminary data.</text>
</comment>
<evidence type="ECO:0000313" key="1">
    <source>
        <dbReference type="EMBL" id="KAJ7707585.1"/>
    </source>
</evidence>
<dbReference type="EMBL" id="JARKIE010000005">
    <property type="protein sequence ID" value="KAJ7707585.1"/>
    <property type="molecule type" value="Genomic_DNA"/>
</dbReference>